<evidence type="ECO:0000256" key="1">
    <source>
        <dbReference type="SAM" id="MobiDB-lite"/>
    </source>
</evidence>
<name>A0A319EUW8_ASPSB</name>
<dbReference type="AlphaFoldDB" id="A0A319EUW8"/>
<dbReference type="OrthoDB" id="4509557at2759"/>
<dbReference type="EMBL" id="KZ826358">
    <property type="protein sequence ID" value="PYI05419.1"/>
    <property type="molecule type" value="Genomic_DNA"/>
</dbReference>
<proteinExistence type="predicted"/>
<gene>
    <name evidence="2" type="ORF">BO78DRAFT_147649</name>
</gene>
<feature type="compositionally biased region" description="Basic and acidic residues" evidence="1">
    <location>
        <begin position="115"/>
        <end position="124"/>
    </location>
</feature>
<feature type="region of interest" description="Disordered" evidence="1">
    <location>
        <begin position="89"/>
        <end position="124"/>
    </location>
</feature>
<evidence type="ECO:0000313" key="2">
    <source>
        <dbReference type="EMBL" id="PYI05419.1"/>
    </source>
</evidence>
<evidence type="ECO:0000313" key="3">
    <source>
        <dbReference type="Proteomes" id="UP000248423"/>
    </source>
</evidence>
<organism evidence="2 3">
    <name type="scientific">Aspergillus sclerotiicarbonarius (strain CBS 121057 / IBT 28362)</name>
    <dbReference type="NCBI Taxonomy" id="1448318"/>
    <lineage>
        <taxon>Eukaryota</taxon>
        <taxon>Fungi</taxon>
        <taxon>Dikarya</taxon>
        <taxon>Ascomycota</taxon>
        <taxon>Pezizomycotina</taxon>
        <taxon>Eurotiomycetes</taxon>
        <taxon>Eurotiomycetidae</taxon>
        <taxon>Eurotiales</taxon>
        <taxon>Aspergillaceae</taxon>
        <taxon>Aspergillus</taxon>
        <taxon>Aspergillus subgen. Circumdati</taxon>
    </lineage>
</organism>
<dbReference type="VEuPathDB" id="FungiDB:BO78DRAFT_147649"/>
<feature type="compositionally biased region" description="Basic residues" evidence="1">
    <location>
        <begin position="89"/>
        <end position="99"/>
    </location>
</feature>
<reference evidence="2 3" key="1">
    <citation type="submission" date="2018-02" db="EMBL/GenBank/DDBJ databases">
        <title>The genomes of Aspergillus section Nigri reveals drivers in fungal speciation.</title>
        <authorList>
            <consortium name="DOE Joint Genome Institute"/>
            <person name="Vesth T.C."/>
            <person name="Nybo J."/>
            <person name="Theobald S."/>
            <person name="Brandl J."/>
            <person name="Frisvad J.C."/>
            <person name="Nielsen K.F."/>
            <person name="Lyhne E.K."/>
            <person name="Kogle M.E."/>
            <person name="Kuo A."/>
            <person name="Riley R."/>
            <person name="Clum A."/>
            <person name="Nolan M."/>
            <person name="Lipzen A."/>
            <person name="Salamov A."/>
            <person name="Henrissat B."/>
            <person name="Wiebenga A."/>
            <person name="De vries R.P."/>
            <person name="Grigoriev I.V."/>
            <person name="Mortensen U.H."/>
            <person name="Andersen M.R."/>
            <person name="Baker S.E."/>
        </authorList>
    </citation>
    <scope>NUCLEOTIDE SEQUENCE [LARGE SCALE GENOMIC DNA]</scope>
    <source>
        <strain evidence="2 3">CBS 121057</strain>
    </source>
</reference>
<protein>
    <submittedName>
        <fullName evidence="2">Uncharacterized protein</fullName>
    </submittedName>
</protein>
<keyword evidence="3" id="KW-1185">Reference proteome</keyword>
<dbReference type="Proteomes" id="UP000248423">
    <property type="component" value="Unassembled WGS sequence"/>
</dbReference>
<accession>A0A319EUW8</accession>
<sequence>MAARDVNAPVGCNHTKRADRGIPSILLHTAYGRYNKGKCPGAHLHAGPLNKGNPLLQPSPLDIQPSRGSVIRPMVRSAARSLRLRRRRLTRRVGRRPARHLGQFAQDSETLGSADEARGRQRGP</sequence>